<proteinExistence type="inferred from homology"/>
<evidence type="ECO:0000256" key="5">
    <source>
        <dbReference type="ARBA" id="ARBA00022801"/>
    </source>
</evidence>
<dbReference type="SUPFAM" id="SSF49785">
    <property type="entry name" value="Galactose-binding domain-like"/>
    <property type="match status" value="1"/>
</dbReference>
<dbReference type="InterPro" id="IPR050557">
    <property type="entry name" value="RTX_toxin/Mannuronan_C5-epim"/>
</dbReference>
<gene>
    <name evidence="11" type="primary">cyaA_2</name>
    <name evidence="11" type="ORF">SAMEA1982600_03714</name>
</gene>
<dbReference type="InterPro" id="IPR000209">
    <property type="entry name" value="Peptidase_S8/S53_dom"/>
</dbReference>
<sequence length="2469" mass="252123">MGLTFSDFPGVLEPGFDTRVLSSGQIEERKYDPLRAIGVFPIDVDGIDKAPNGSEDPLLDLINTINQGASQQPVSDATYAPNSVGIVASGSSWIGSMNTSWANSLTGYFYTNAGSQLGNGNRIGNHNLSSTRQLSLDVTSANEYLISYQGSGNRAAVDNQAAILTNYGSNGRFIPVDPLVLDLNGDGVTLSSYADSNALFDVDNDGGSREHTGWIKAAGTNTDGIVVHDLNNDGLVNGIQETLSEYYKGVAGTGGNAGTRPYADGFAALKSLDSNNDNVFNNQDAAWGLLRVWVDANGDGLSFIDANGNGIKDASETSELKTFADLGITSINLARTNQSGLVNTGNEVLATGTYVRNGVSRAAQAVRFIANPNGTQFTRTVNGSTLVTQGDESAAEVRSHVSAVNTNQTLSAATLGVQNIYAGGGNDTLTGDAGANWLSGGLGSDTFNAGAGDDVLLIDADDLQQNIKAGAGYDVLQVVGSKGVVIDMALAEAELMIGGSGHDVITSSGRQSIFVNAGAGDDIIIGSTTNDSLSGEDGADLIMGGAGNDLIRGHRGQDELHGGSGDDVLDGGLEDDQLRGDAGNDVLIGGGGDDTLDGGDGIDAAEYSGSYADYRITKLNDSTWRVVDTRSGRDGADTLTNIEKLSFSDISNVDLTIGSPLPVKDLLTVNSSGQTLSRTAAHLISKTQLLGNDRDWDSASGQLSIVEVLDAQGGTVSLTAQGDVLFTPDASYTGVMSFKYRIQDENGLYTQVTNTATGEAEAMKAAVYLQTPDLPADPLVAEQWYLTDINVLPVWQDYTGKGVRIGQFEPGGPYATTQEVFDYRHPDLQPNVDKAWLNTLDAQGANHAPQTFSNHATMVAGVMVAARNGEGGVGVAYDATLAGHYIQGEGLALTQLSAEITQALAQFRNYDVVNNSWGASSNFLINVVPAGTVQSGILDAVCYGRDQLGTVIVMAGGNDRQGGANTNTNALTANRAVITTGSINAQGDLGTLLLGQKPFSNPGASILVSAPGSNIDSTSRELITDNGSTFGTDYAVSEGTSFAAPIVSGIVALMLEANPNLGYRDVQTILAMTATRVEDPNGTDWTINKATNWNGGGMHVSHDYGYGKVDARAAVRLAETWQGQNTQWNETSQSLASGALNAAISDTGAVLARTLAMAAGLTVESAQVTVNLTHANWGDLIIKLISPSGTESILVNRPGKAPGSGAEDRGDSYAGSTTMNFSFNTTHLRGEDSGGTWTLQVIDAATGQTGTLKDWKLDLYGSLPDANDLYVYTNEFASAAGAARATLADTDGGTDTLNASAVTGNSVINLNSGAASTIAGRALQISGLIEKAFGGDGNDTITGNAQNNVLSGGRGNDTLSGGAGSDRLEGGRGNNTLTGGAGNDLFIVRRNPGGTDTITDFAMTSGIEKIVLVGFDAIPDFAGLTLTQSGSHVRVALGDGQVLVLNNTTVAAVSEQNFAFVSVPHLLEEYVARWQNPAIVTGTSGADELLLPDGADLSIFGLGGDDYISSISPNDLIDGGNGNDTILGDEYGYTPYPGSDWIEGGAGDDVLDGGEGDDMVVGGSGNDALSGGDGADYLIGGSGDDYLGGFAGNDILTLEGDIGTLAPGQYQMYGTREGGTGADLFKVLKHGGGVAGRVVSGSEISASNLIADFEVNVIGEQIDLTALTWLSTFSELTFEDWQAGGVPVVTVSALKGADSLYLTLYGVSAAQLQARHFVFAGGVPGGLIGTAGADTLVGNAGANTLDGRGGADTMTGRTGDDTYIVDHAGDKAIELPGGGYDTVQSAVTYTLPENVEALSLTGTANINATGNAERNRLRGNAGNNRLDGGAEADDMAGGKGNDVYVVDNQLDTVTEQAGEGTDTVQASVSWTLGDHLENLTLTGSGHINGTGNAAANTLTGNTGDNVLDGGLGADRMVGGAGNDTYYVDSTADVVTEAVDMGIDTVYTSVNLTLAANVENGMLVGQAATLTGNALDNTLVGNELANTLNGDAGNDLLDGGAGADTMAGGAGDDTYFVDHAGDVVTEAAGAGSDHVYASVNWTLAANVENATLAGNATALNGNALDNLLIGNALANTLNGGAGNDTLDGGAGADAMNGGAGDDIYYVDHAGDTIVEAAAGGIDTVHSDLAINLAVLGGGQVENAVLGGSAAVNLTGSALANRLEGNAANNVINGGAGADVMIGGAGNDTYYVDNAADVVTELAGGGTDTVYSYLSAYILGANVERGRILASGAADLTGNAAANLIYAGAGNNRIDGAAGNDTVNYQYATSGVTVSLEVTTAQATGGSGSDTLVSIEHLTGSTYADTLTGNAGANTIQGGGGNDTIAGAAGNDSLRGGLGNDHLSGGTGNDTYLFARGDGQDVIAESDATVGNRDVATFESIQANQLWFRHVDDDLEISIIGTSDKVLVDGWYSGAAQRVEEIRAGSALLVDTRVQNLVDAMAAFSPPASGQTTLPAAYQTALAPVIAANWQ</sequence>
<evidence type="ECO:0000313" key="11">
    <source>
        <dbReference type="EMBL" id="SAI46736.1"/>
    </source>
</evidence>
<dbReference type="PROSITE" id="PS00138">
    <property type="entry name" value="SUBTILASE_SER"/>
    <property type="match status" value="1"/>
</dbReference>
<dbReference type="CDD" id="cd04059">
    <property type="entry name" value="Peptidases_S8_Protein_convertases_Kexins_Furin-like"/>
    <property type="match status" value="1"/>
</dbReference>
<name>A0A157QMF8_9BORD</name>
<feature type="region of interest" description="Disordered" evidence="9">
    <location>
        <begin position="1344"/>
        <end position="1376"/>
    </location>
</feature>
<reference evidence="11 12" key="1">
    <citation type="submission" date="2016-03" db="EMBL/GenBank/DDBJ databases">
        <authorList>
            <consortium name="Pathogen Informatics"/>
        </authorList>
    </citation>
    <scope>NUCLEOTIDE SEQUENCE [LARGE SCALE GENOMIC DNA]</scope>
    <source>
        <strain evidence="11 12">NCTC13364</strain>
    </source>
</reference>
<organism evidence="11 12">
    <name type="scientific">Bordetella ansorpii</name>
    <dbReference type="NCBI Taxonomy" id="288768"/>
    <lineage>
        <taxon>Bacteria</taxon>
        <taxon>Pseudomonadati</taxon>
        <taxon>Pseudomonadota</taxon>
        <taxon>Betaproteobacteria</taxon>
        <taxon>Burkholderiales</taxon>
        <taxon>Alcaligenaceae</taxon>
        <taxon>Bordetella</taxon>
    </lineage>
</organism>
<evidence type="ECO:0000256" key="1">
    <source>
        <dbReference type="ARBA" id="ARBA00004613"/>
    </source>
</evidence>
<comment type="similarity">
    <text evidence="8">Belongs to the peptidase S8 family.</text>
</comment>
<evidence type="ECO:0000256" key="9">
    <source>
        <dbReference type="SAM" id="MobiDB-lite"/>
    </source>
</evidence>
<feature type="domain" description="P/Homo B" evidence="10">
    <location>
        <begin position="1116"/>
        <end position="1265"/>
    </location>
</feature>
<dbReference type="Gene3D" id="2.60.120.260">
    <property type="entry name" value="Galactose-binding domain-like"/>
    <property type="match status" value="1"/>
</dbReference>
<dbReference type="EMBL" id="FKBS01000025">
    <property type="protein sequence ID" value="SAI46736.1"/>
    <property type="molecule type" value="Genomic_DNA"/>
</dbReference>
<dbReference type="PANTHER" id="PTHR38340:SF1">
    <property type="entry name" value="S-LAYER PROTEIN"/>
    <property type="match status" value="1"/>
</dbReference>
<dbReference type="InterPro" id="IPR008979">
    <property type="entry name" value="Galactose-bd-like_sf"/>
</dbReference>
<dbReference type="Pfam" id="PF06594">
    <property type="entry name" value="HCBP_related"/>
    <property type="match status" value="1"/>
</dbReference>
<evidence type="ECO:0000256" key="6">
    <source>
        <dbReference type="ARBA" id="ARBA00022825"/>
    </source>
</evidence>
<dbReference type="GO" id="GO:0005576">
    <property type="term" value="C:extracellular region"/>
    <property type="evidence" value="ECO:0007669"/>
    <property type="project" value="UniProtKB-SubCell"/>
</dbReference>
<evidence type="ECO:0000256" key="3">
    <source>
        <dbReference type="ARBA" id="ARBA00022670"/>
    </source>
</evidence>
<dbReference type="PROSITE" id="PS51892">
    <property type="entry name" value="SUBTILASE"/>
    <property type="match status" value="1"/>
</dbReference>
<keyword evidence="7" id="KW-0106">Calcium</keyword>
<dbReference type="Pfam" id="PF00353">
    <property type="entry name" value="HemolysinCabind"/>
    <property type="match status" value="13"/>
</dbReference>
<dbReference type="Pfam" id="PF01483">
    <property type="entry name" value="P_proprotein"/>
    <property type="match status" value="1"/>
</dbReference>
<dbReference type="Pfam" id="PF17892">
    <property type="entry name" value="Cadherin_5"/>
    <property type="match status" value="1"/>
</dbReference>
<comment type="subcellular location">
    <subcellularLocation>
        <location evidence="1">Secreted</location>
    </subcellularLocation>
</comment>
<accession>A0A157QMF8</accession>
<dbReference type="PROSITE" id="PS51829">
    <property type="entry name" value="P_HOMO_B"/>
    <property type="match status" value="1"/>
</dbReference>
<dbReference type="Proteomes" id="UP000077037">
    <property type="component" value="Unassembled WGS sequence"/>
</dbReference>
<dbReference type="PRINTS" id="PR00313">
    <property type="entry name" value="CABNDNGRPT"/>
</dbReference>
<dbReference type="InterPro" id="IPR036852">
    <property type="entry name" value="Peptidase_S8/S53_dom_sf"/>
</dbReference>
<comment type="caution">
    <text evidence="8">Lacks conserved residue(s) required for the propagation of feature annotation.</text>
</comment>
<evidence type="ECO:0000313" key="12">
    <source>
        <dbReference type="Proteomes" id="UP000077037"/>
    </source>
</evidence>
<dbReference type="GO" id="GO:0004252">
    <property type="term" value="F:serine-type endopeptidase activity"/>
    <property type="evidence" value="ECO:0007669"/>
    <property type="project" value="InterPro"/>
</dbReference>
<dbReference type="InterPro" id="IPR041690">
    <property type="entry name" value="Cadherin_5"/>
</dbReference>
<keyword evidence="5" id="KW-0378">Hydrolase</keyword>
<dbReference type="InterPro" id="IPR018511">
    <property type="entry name" value="Hemolysin-typ_Ca-bd_CS"/>
</dbReference>
<dbReference type="InterPro" id="IPR001343">
    <property type="entry name" value="Hemolysn_Ca-bd"/>
</dbReference>
<keyword evidence="2" id="KW-0964">Secreted</keyword>
<evidence type="ECO:0000256" key="8">
    <source>
        <dbReference type="PROSITE-ProRule" id="PRU01240"/>
    </source>
</evidence>
<dbReference type="GO" id="GO:0005509">
    <property type="term" value="F:calcium ion binding"/>
    <property type="evidence" value="ECO:0007669"/>
    <property type="project" value="InterPro"/>
</dbReference>
<dbReference type="InterPro" id="IPR011049">
    <property type="entry name" value="Serralysin-like_metalloprot_C"/>
</dbReference>
<dbReference type="RefSeq" id="WP_162270288.1">
    <property type="nucleotide sequence ID" value="NZ_FKBS01000025.1"/>
</dbReference>
<dbReference type="Gene3D" id="3.40.50.200">
    <property type="entry name" value="Peptidase S8/S53 domain"/>
    <property type="match status" value="1"/>
</dbReference>
<evidence type="ECO:0000256" key="4">
    <source>
        <dbReference type="ARBA" id="ARBA00022729"/>
    </source>
</evidence>
<dbReference type="PROSITE" id="PS00330">
    <property type="entry name" value="HEMOLYSIN_CALCIUM"/>
    <property type="match status" value="7"/>
</dbReference>
<evidence type="ECO:0000259" key="10">
    <source>
        <dbReference type="PROSITE" id="PS51829"/>
    </source>
</evidence>
<dbReference type="InterPro" id="IPR010566">
    <property type="entry name" value="Haemolys_ca-bd"/>
</dbReference>
<dbReference type="PANTHER" id="PTHR38340">
    <property type="entry name" value="S-LAYER PROTEIN"/>
    <property type="match status" value="1"/>
</dbReference>
<evidence type="ECO:0000256" key="2">
    <source>
        <dbReference type="ARBA" id="ARBA00022525"/>
    </source>
</evidence>
<keyword evidence="4" id="KW-0732">Signal</keyword>
<keyword evidence="6" id="KW-0720">Serine protease</keyword>
<protein>
    <submittedName>
        <fullName evidence="11">Bifunctional hemolysin-adenylate cyclase</fullName>
    </submittedName>
</protein>
<dbReference type="SUPFAM" id="SSF51120">
    <property type="entry name" value="beta-Roll"/>
    <property type="match status" value="10"/>
</dbReference>
<dbReference type="InterPro" id="IPR034182">
    <property type="entry name" value="Kexin/furin"/>
</dbReference>
<keyword evidence="3" id="KW-0645">Protease</keyword>
<dbReference type="Pfam" id="PF00082">
    <property type="entry name" value="Peptidase_S8"/>
    <property type="match status" value="1"/>
</dbReference>
<dbReference type="GO" id="GO:0006508">
    <property type="term" value="P:proteolysis"/>
    <property type="evidence" value="ECO:0007669"/>
    <property type="project" value="UniProtKB-KW"/>
</dbReference>
<dbReference type="InterPro" id="IPR023828">
    <property type="entry name" value="Peptidase_S8_Ser-AS"/>
</dbReference>
<evidence type="ECO:0000256" key="7">
    <source>
        <dbReference type="ARBA" id="ARBA00022837"/>
    </source>
</evidence>
<dbReference type="InterPro" id="IPR002884">
    <property type="entry name" value="P_dom"/>
</dbReference>
<dbReference type="Gene3D" id="2.150.10.10">
    <property type="entry name" value="Serralysin-like metalloprotease, C-terminal"/>
    <property type="match status" value="10"/>
</dbReference>
<dbReference type="SUPFAM" id="SSF52743">
    <property type="entry name" value="Subtilisin-like"/>
    <property type="match status" value="1"/>
</dbReference>